<dbReference type="InterPro" id="IPR019408">
    <property type="entry name" value="7TM_GPCR_serpentine_rcpt_Srab"/>
</dbReference>
<dbReference type="PANTHER" id="PTHR31357:SF18">
    <property type="entry name" value="SERPENTINE RECEPTOR, CLASS T"/>
    <property type="match status" value="1"/>
</dbReference>
<dbReference type="PANTHER" id="PTHR31357">
    <property type="entry name" value="SERPENTINE RECEPTOR CLASS ALPHA-10"/>
    <property type="match status" value="1"/>
</dbReference>
<evidence type="ECO:0000256" key="1">
    <source>
        <dbReference type="ARBA" id="ARBA00004141"/>
    </source>
</evidence>
<reference evidence="6" key="1">
    <citation type="submission" date="2022-01" db="EMBL/GenBank/DDBJ databases">
        <title>Genome Sequence Resource for Two Populations of Ditylenchus destructor, the Migratory Endoparasitic Phytonematode.</title>
        <authorList>
            <person name="Zhang H."/>
            <person name="Lin R."/>
            <person name="Xie B."/>
        </authorList>
    </citation>
    <scope>NUCLEOTIDE SEQUENCE</scope>
    <source>
        <strain evidence="6">BazhouSP</strain>
    </source>
</reference>
<comment type="caution">
    <text evidence="6">The sequence shown here is derived from an EMBL/GenBank/DDBJ whole genome shotgun (WGS) entry which is preliminary data.</text>
</comment>
<sequence>MANASENPCITAKSINKDAYVVFSQIGQLILAIISLILLGAAILGYKKQKVALHRNLMLLFGNIILLYAYHNIFIVIMQCRNQVLLYFSSDPCDFLTPVWLNIVLRMPTYIYVPAFTFSHLALTTERARATILARRYEKEGICYPVLCLVLIWALTFLINASIIVLALQDPTFSRPLVHITLTTETNSTMQIYLNLVGFALVIVTAIMDYLLLVVNHKNRSMNDSYSLSRIYQVKENIIVMNLIWPLDVWYAIALSIYYAGSSYIRLIRDKLTSAHFVAYYDILYMGTLLEMPKYGRSTTMDQMTRAPGMWEVDHLKRFFELINLGRWSCFVGGA</sequence>
<feature type="transmembrane region" description="Helical" evidence="5">
    <location>
        <begin position="237"/>
        <end position="260"/>
    </location>
</feature>
<evidence type="ECO:0000313" key="7">
    <source>
        <dbReference type="Proteomes" id="UP001201812"/>
    </source>
</evidence>
<dbReference type="Pfam" id="PF10292">
    <property type="entry name" value="7TM_GPCR_Srab"/>
    <property type="match status" value="1"/>
</dbReference>
<feature type="transmembrane region" description="Helical" evidence="5">
    <location>
        <begin position="99"/>
        <end position="123"/>
    </location>
</feature>
<proteinExistence type="predicted"/>
<evidence type="ECO:0000256" key="2">
    <source>
        <dbReference type="ARBA" id="ARBA00022692"/>
    </source>
</evidence>
<evidence type="ECO:0000256" key="3">
    <source>
        <dbReference type="ARBA" id="ARBA00022989"/>
    </source>
</evidence>
<keyword evidence="3 5" id="KW-1133">Transmembrane helix</keyword>
<dbReference type="GO" id="GO:0004984">
    <property type="term" value="F:olfactory receptor activity"/>
    <property type="evidence" value="ECO:0007669"/>
    <property type="project" value="TreeGrafter"/>
</dbReference>
<feature type="transmembrane region" description="Helical" evidence="5">
    <location>
        <begin position="58"/>
        <end position="79"/>
    </location>
</feature>
<keyword evidence="6" id="KW-0675">Receptor</keyword>
<dbReference type="InterPro" id="IPR051080">
    <property type="entry name" value="Nematode_rcpt-like_serp_alpha"/>
</dbReference>
<dbReference type="AlphaFoldDB" id="A0AAD4R066"/>
<evidence type="ECO:0000313" key="6">
    <source>
        <dbReference type="EMBL" id="KAI1701285.1"/>
    </source>
</evidence>
<name>A0AAD4R066_9BILA</name>
<dbReference type="GO" id="GO:0016020">
    <property type="term" value="C:membrane"/>
    <property type="evidence" value="ECO:0007669"/>
    <property type="project" value="UniProtKB-SubCell"/>
</dbReference>
<keyword evidence="4 5" id="KW-0472">Membrane</keyword>
<accession>A0AAD4R066</accession>
<keyword evidence="7" id="KW-1185">Reference proteome</keyword>
<comment type="subcellular location">
    <subcellularLocation>
        <location evidence="1">Membrane</location>
        <topology evidence="1">Multi-pass membrane protein</topology>
    </subcellularLocation>
</comment>
<evidence type="ECO:0000256" key="4">
    <source>
        <dbReference type="ARBA" id="ARBA00023136"/>
    </source>
</evidence>
<dbReference type="EMBL" id="JAKKPZ010000122">
    <property type="protein sequence ID" value="KAI1701285.1"/>
    <property type="molecule type" value="Genomic_DNA"/>
</dbReference>
<dbReference type="Proteomes" id="UP001201812">
    <property type="component" value="Unassembled WGS sequence"/>
</dbReference>
<gene>
    <name evidence="6" type="ORF">DdX_16186</name>
</gene>
<organism evidence="6 7">
    <name type="scientific">Ditylenchus destructor</name>
    <dbReference type="NCBI Taxonomy" id="166010"/>
    <lineage>
        <taxon>Eukaryota</taxon>
        <taxon>Metazoa</taxon>
        <taxon>Ecdysozoa</taxon>
        <taxon>Nematoda</taxon>
        <taxon>Chromadorea</taxon>
        <taxon>Rhabditida</taxon>
        <taxon>Tylenchina</taxon>
        <taxon>Tylenchomorpha</taxon>
        <taxon>Sphaerularioidea</taxon>
        <taxon>Anguinidae</taxon>
        <taxon>Anguininae</taxon>
        <taxon>Ditylenchus</taxon>
    </lineage>
</organism>
<feature type="transmembrane region" description="Helical" evidence="5">
    <location>
        <begin position="26"/>
        <end position="46"/>
    </location>
</feature>
<keyword evidence="2 5" id="KW-0812">Transmembrane</keyword>
<feature type="transmembrane region" description="Helical" evidence="5">
    <location>
        <begin position="144"/>
        <end position="168"/>
    </location>
</feature>
<feature type="transmembrane region" description="Helical" evidence="5">
    <location>
        <begin position="192"/>
        <end position="216"/>
    </location>
</feature>
<evidence type="ECO:0000256" key="5">
    <source>
        <dbReference type="SAM" id="Phobius"/>
    </source>
</evidence>
<protein>
    <submittedName>
        <fullName evidence="6">Serpentine type 7TM GPCR receptor class ab chemoreceptor domain-containing protein</fullName>
    </submittedName>
</protein>